<sequence length="226" mass="25576">GREARRSGLCLPTILATEANYSAFYGSTIECQPLQSALQTVSELRKAGATKTRILKFIKDNSDSNPKSQDAHNLVRKLKEHESGSGPSASGKRLKKWVSEFGNVPGNKKYGLYTLLTKPVLSIFDQLPESLMVDVTSRKNRSKYKVFSFMAHDTFGKCKFVQHALLQNERSATLQERRFIDEIYKKVNVYHAGYDREMNLVAKLVSEHACELIWVTSPAMVHKDYI</sequence>
<dbReference type="Pfam" id="PF21056">
    <property type="entry name" value="ZSWIM1-3_RNaseH-like"/>
    <property type="match status" value="1"/>
</dbReference>
<organism evidence="2">
    <name type="scientific">Phytophthora nicotianae</name>
    <name type="common">Potato buckeye rot agent</name>
    <name type="synonym">Phytophthora parasitica</name>
    <dbReference type="NCBI Taxonomy" id="4792"/>
    <lineage>
        <taxon>Eukaryota</taxon>
        <taxon>Sar</taxon>
        <taxon>Stramenopiles</taxon>
        <taxon>Oomycota</taxon>
        <taxon>Peronosporomycetes</taxon>
        <taxon>Peronosporales</taxon>
        <taxon>Peronosporaceae</taxon>
        <taxon>Phytophthora</taxon>
    </lineage>
</organism>
<evidence type="ECO:0000313" key="2">
    <source>
        <dbReference type="EMBL" id="ETM36192.1"/>
    </source>
</evidence>
<dbReference type="EMBL" id="KI695353">
    <property type="protein sequence ID" value="ETM36192.1"/>
    <property type="molecule type" value="Genomic_DNA"/>
</dbReference>
<accession>W2MIK7</accession>
<dbReference type="InterPro" id="IPR048324">
    <property type="entry name" value="ZSWIM1-3_RNaseH-like"/>
</dbReference>
<gene>
    <name evidence="2" type="ORF">L914_17064</name>
</gene>
<proteinExistence type="predicted"/>
<dbReference type="Proteomes" id="UP000054532">
    <property type="component" value="Unassembled WGS sequence"/>
</dbReference>
<reference evidence="2" key="1">
    <citation type="submission" date="2013-11" db="EMBL/GenBank/DDBJ databases">
        <title>The Genome Sequence of Phytophthora parasitica IAC_01/95.</title>
        <authorList>
            <consortium name="The Broad Institute Genomics Platform"/>
            <person name="Russ C."/>
            <person name="Tyler B."/>
            <person name="Panabieres F."/>
            <person name="Shan W."/>
            <person name="Tripathy S."/>
            <person name="Grunwald N."/>
            <person name="Machado M."/>
            <person name="Johnson C.S."/>
            <person name="Arredondo F."/>
            <person name="Hong C."/>
            <person name="Coffey M."/>
            <person name="Young S.K."/>
            <person name="Zeng Q."/>
            <person name="Gargeya S."/>
            <person name="Fitzgerald M."/>
            <person name="Abouelleil A."/>
            <person name="Alvarado L."/>
            <person name="Chapman S.B."/>
            <person name="Gainer-Dewar J."/>
            <person name="Goldberg J."/>
            <person name="Griggs A."/>
            <person name="Gujja S."/>
            <person name="Hansen M."/>
            <person name="Howarth C."/>
            <person name="Imamovic A."/>
            <person name="Ireland A."/>
            <person name="Larimer J."/>
            <person name="McCowan C."/>
            <person name="Murphy C."/>
            <person name="Pearson M."/>
            <person name="Poon T.W."/>
            <person name="Priest M."/>
            <person name="Roberts A."/>
            <person name="Saif S."/>
            <person name="Shea T."/>
            <person name="Sykes S."/>
            <person name="Wortman J."/>
            <person name="Nusbaum C."/>
            <person name="Birren B."/>
        </authorList>
    </citation>
    <scope>NUCLEOTIDE SEQUENCE [LARGE SCALE GENOMIC DNA]</scope>
    <source>
        <strain evidence="2">IAC_01/95</strain>
    </source>
</reference>
<name>W2MIK7_PHYNI</name>
<feature type="non-terminal residue" evidence="2">
    <location>
        <position position="1"/>
    </location>
</feature>
<dbReference type="InterPro" id="IPR052579">
    <property type="entry name" value="Zinc_finger_SWIM"/>
</dbReference>
<feature type="domain" description="ZSWIM1/3 RNaseH-like" evidence="1">
    <location>
        <begin position="114"/>
        <end position="176"/>
    </location>
</feature>
<dbReference type="PANTHER" id="PTHR31569:SF4">
    <property type="entry name" value="SWIM-TYPE DOMAIN-CONTAINING PROTEIN"/>
    <property type="match status" value="1"/>
</dbReference>
<evidence type="ECO:0000259" key="1">
    <source>
        <dbReference type="Pfam" id="PF21056"/>
    </source>
</evidence>
<dbReference type="PANTHER" id="PTHR31569">
    <property type="entry name" value="SWIM-TYPE DOMAIN-CONTAINING PROTEIN"/>
    <property type="match status" value="1"/>
</dbReference>
<dbReference type="AlphaFoldDB" id="W2MIK7"/>
<protein>
    <recommendedName>
        <fullName evidence="1">ZSWIM1/3 RNaseH-like domain-containing protein</fullName>
    </recommendedName>
</protein>